<dbReference type="SUPFAM" id="SSF56925">
    <property type="entry name" value="OMPA-like"/>
    <property type="match status" value="1"/>
</dbReference>
<dbReference type="Pfam" id="PF00691">
    <property type="entry name" value="OmpA"/>
    <property type="match status" value="1"/>
</dbReference>
<proteinExistence type="predicted"/>
<evidence type="ECO:0000313" key="3">
    <source>
        <dbReference type="EMBL" id="KAA6351921.1"/>
    </source>
</evidence>
<comment type="caution">
    <text evidence="3">The sequence shown here is derived from an EMBL/GenBank/DDBJ whole genome shotgun (WGS) entry which is preliminary data.</text>
</comment>
<feature type="domain" description="OmpA-like" evidence="2">
    <location>
        <begin position="307"/>
        <end position="419"/>
    </location>
</feature>
<name>A0A5J4T2P1_9ZZZZ</name>
<evidence type="ECO:0000256" key="1">
    <source>
        <dbReference type="SAM" id="Coils"/>
    </source>
</evidence>
<dbReference type="InterPro" id="IPR011250">
    <property type="entry name" value="OMP/PagP_B-barrel"/>
</dbReference>
<dbReference type="InterPro" id="IPR036737">
    <property type="entry name" value="OmpA-like_sf"/>
</dbReference>
<dbReference type="Gene3D" id="3.30.1330.60">
    <property type="entry name" value="OmpA-like domain"/>
    <property type="match status" value="1"/>
</dbReference>
<accession>A0A5J4T2P1</accession>
<keyword evidence="1" id="KW-0175">Coiled coil</keyword>
<dbReference type="InterPro" id="IPR006665">
    <property type="entry name" value="OmpA-like"/>
</dbReference>
<dbReference type="EMBL" id="SNRY01000007">
    <property type="protein sequence ID" value="KAA6351921.1"/>
    <property type="molecule type" value="Genomic_DNA"/>
</dbReference>
<feature type="coiled-coil region" evidence="1">
    <location>
        <begin position="268"/>
        <end position="295"/>
    </location>
</feature>
<organism evidence="3">
    <name type="scientific">termite gut metagenome</name>
    <dbReference type="NCBI Taxonomy" id="433724"/>
    <lineage>
        <taxon>unclassified sequences</taxon>
        <taxon>metagenomes</taxon>
        <taxon>organismal metagenomes</taxon>
    </lineage>
</organism>
<protein>
    <submittedName>
        <fullName evidence="3">Outer membrane protein 40</fullName>
    </submittedName>
</protein>
<reference evidence="3" key="1">
    <citation type="submission" date="2019-03" db="EMBL/GenBank/DDBJ databases">
        <title>Single cell metagenomics reveals metabolic interactions within the superorganism composed of flagellate Streblomastix strix and complex community of Bacteroidetes bacteria on its surface.</title>
        <authorList>
            <person name="Treitli S.C."/>
            <person name="Kolisko M."/>
            <person name="Husnik F."/>
            <person name="Keeling P."/>
            <person name="Hampl V."/>
        </authorList>
    </citation>
    <scope>NUCLEOTIDE SEQUENCE</scope>
    <source>
        <strain evidence="3">STM</strain>
    </source>
</reference>
<dbReference type="PROSITE" id="PS51123">
    <property type="entry name" value="OMPA_2"/>
    <property type="match status" value="1"/>
</dbReference>
<sequence>MKQINIKQPKSGKRTLSLFFLIGLFLLLSQLNGKAQVTDSIHNVWRNNWYIEAGVGSQLLFSSDIDNLQGKQRFTPAVSLSVGKWFSPLLGVRLQYNGYALNGYSDPTTTQWFYGKTDPVINQVTIHPDGSYRHYLRYAHTHVDLRTSLFSLWKGIQNRQWDVIPSLGIGYLHTFAYKGTPATDNISTHFSLAGKYAINKEWDINLELSGTAFPGSFDGRITKQTYEAEMAATIGVTYNFGNRPSKLTPGNYYSGTVDSHKANNSVANNLLLQQLADINAKLNNVENKINALSEKKTEPEVIIKEVGVKKEPFILASIRFDLYQSKPIEGQEINFTNIVKYIENNPNAKIRLEGYGNKENGTAEANLRISKKRVETVRRTLKDKYGIDDNQIETRAIGTESQPYENSEWNRIVTVTMVE</sequence>
<evidence type="ECO:0000259" key="2">
    <source>
        <dbReference type="PROSITE" id="PS51123"/>
    </source>
</evidence>
<gene>
    <name evidence="3" type="ORF">EZS27_000718</name>
</gene>
<dbReference type="SUPFAM" id="SSF103088">
    <property type="entry name" value="OmpA-like"/>
    <property type="match status" value="1"/>
</dbReference>
<dbReference type="AlphaFoldDB" id="A0A5J4T2P1"/>